<dbReference type="GO" id="GO:0008270">
    <property type="term" value="F:zinc ion binding"/>
    <property type="evidence" value="ECO:0007669"/>
    <property type="project" value="UniProtKB-KW"/>
</dbReference>
<dbReference type="InterPro" id="IPR001878">
    <property type="entry name" value="Znf_CCHC"/>
</dbReference>
<organism evidence="4 5">
    <name type="scientific">Ustilago trichophora</name>
    <dbReference type="NCBI Taxonomy" id="86804"/>
    <lineage>
        <taxon>Eukaryota</taxon>
        <taxon>Fungi</taxon>
        <taxon>Dikarya</taxon>
        <taxon>Basidiomycota</taxon>
        <taxon>Ustilaginomycotina</taxon>
        <taxon>Ustilaginomycetes</taxon>
        <taxon>Ustilaginales</taxon>
        <taxon>Ustilaginaceae</taxon>
        <taxon>Ustilago</taxon>
    </lineage>
</organism>
<keyword evidence="1" id="KW-0862">Zinc</keyword>
<dbReference type="AlphaFoldDB" id="A0A5C3E8T7"/>
<dbReference type="EMBL" id="OOIN01000012">
    <property type="protein sequence ID" value="SPO25961.1"/>
    <property type="molecule type" value="Genomic_DNA"/>
</dbReference>
<keyword evidence="5" id="KW-1185">Reference proteome</keyword>
<name>A0A5C3E8T7_9BASI</name>
<evidence type="ECO:0000256" key="2">
    <source>
        <dbReference type="SAM" id="MobiDB-lite"/>
    </source>
</evidence>
<dbReference type="InterPro" id="IPR032567">
    <property type="entry name" value="RTL1-rel"/>
</dbReference>
<evidence type="ECO:0000313" key="5">
    <source>
        <dbReference type="Proteomes" id="UP000324022"/>
    </source>
</evidence>
<feature type="compositionally biased region" description="Basic and acidic residues" evidence="2">
    <location>
        <begin position="266"/>
        <end position="279"/>
    </location>
</feature>
<keyword evidence="1" id="KW-0863">Zinc-finger</keyword>
<protein>
    <recommendedName>
        <fullName evidence="3">CCHC-type domain-containing protein</fullName>
    </recommendedName>
</protein>
<dbReference type="Proteomes" id="UP000324022">
    <property type="component" value="Unassembled WGS sequence"/>
</dbReference>
<dbReference type="OrthoDB" id="3361360at2759"/>
<accession>A0A5C3E8T7</accession>
<feature type="compositionally biased region" description="Low complexity" evidence="2">
    <location>
        <begin position="284"/>
        <end position="299"/>
    </location>
</feature>
<dbReference type="PROSITE" id="PS50158">
    <property type="entry name" value="ZF_CCHC"/>
    <property type="match status" value="1"/>
</dbReference>
<dbReference type="PANTHER" id="PTHR15503">
    <property type="entry name" value="LDOC1 RELATED"/>
    <property type="match status" value="1"/>
</dbReference>
<gene>
    <name evidence="4" type="ORF">UTRI_03326</name>
</gene>
<evidence type="ECO:0000256" key="1">
    <source>
        <dbReference type="PROSITE-ProRule" id="PRU00047"/>
    </source>
</evidence>
<keyword evidence="1" id="KW-0479">Metal-binding</keyword>
<dbReference type="SMART" id="SM00343">
    <property type="entry name" value="ZnF_C2HC"/>
    <property type="match status" value="1"/>
</dbReference>
<evidence type="ECO:0000259" key="3">
    <source>
        <dbReference type="PROSITE" id="PS50158"/>
    </source>
</evidence>
<feature type="domain" description="CCHC-type" evidence="3">
    <location>
        <begin position="312"/>
        <end position="326"/>
    </location>
</feature>
<feature type="region of interest" description="Disordered" evidence="2">
    <location>
        <begin position="266"/>
        <end position="300"/>
    </location>
</feature>
<proteinExistence type="predicted"/>
<evidence type="ECO:0000313" key="4">
    <source>
        <dbReference type="EMBL" id="SPO25961.1"/>
    </source>
</evidence>
<reference evidence="4 5" key="1">
    <citation type="submission" date="2018-03" db="EMBL/GenBank/DDBJ databases">
        <authorList>
            <person name="Guldener U."/>
        </authorList>
    </citation>
    <scope>NUCLEOTIDE SEQUENCE [LARGE SCALE GENOMIC DNA]</scope>
    <source>
        <strain evidence="4 5">NBRC100155</strain>
    </source>
</reference>
<dbReference type="Pfam" id="PF00098">
    <property type="entry name" value="zf-CCHC"/>
    <property type="match status" value="1"/>
</dbReference>
<dbReference type="GO" id="GO:0003676">
    <property type="term" value="F:nucleic acid binding"/>
    <property type="evidence" value="ECO:0007669"/>
    <property type="project" value="InterPro"/>
</dbReference>
<sequence>MSFNQSSQDMMNTMPVDGSGNNGVSGLMHNPQLGGASRDMSTTSEVEDLRRLVHSMMLEISTLRASAQPTQAGARLVSTRPALFDGTIEDNAVQMWIMQVRDCISLLELQGCLSSETEKILYAANSLTGSAKEAWAIERTKLERTFNNAASPELQRNLYQQLTLEGFLEWIKMEFEDINAKRKRQKDYDNCVQGKRSVGEYLIKFSKFAERIEPPIPEDLRTEKFRSGLNREVLNRLSLVPDEPQTLRGLARFADKIYSRYLEDQAMERASKPMQDRPKSSKKGSYQNQGNSNQGQSNQRMEFLKKCRRENRCFKCGQTGHRSSSCIVTVPNERRLTLIKESTQSQGNGQDRS</sequence>
<dbReference type="PANTHER" id="PTHR15503:SF29">
    <property type="entry name" value="CCHC-TYPE DOMAIN-CONTAINING PROTEIN-RELATED"/>
    <property type="match status" value="1"/>
</dbReference>